<feature type="transmembrane region" description="Helical" evidence="10">
    <location>
        <begin position="357"/>
        <end position="381"/>
    </location>
</feature>
<evidence type="ECO:0000256" key="9">
    <source>
        <dbReference type="ARBA" id="ARBA00023136"/>
    </source>
</evidence>
<evidence type="ECO:0000256" key="10">
    <source>
        <dbReference type="RuleBase" id="RU363110"/>
    </source>
</evidence>
<feature type="transmembrane region" description="Helical" evidence="10">
    <location>
        <begin position="434"/>
        <end position="451"/>
    </location>
</feature>
<keyword evidence="6 10" id="KW-0812">Transmembrane</keyword>
<gene>
    <name evidence="11" type="primary">Necator_chrII.g4860</name>
    <name evidence="11" type="ORF">RB195_017068</name>
</gene>
<name>A0ABR1C5J7_NECAM</name>
<evidence type="ECO:0000256" key="1">
    <source>
        <dbReference type="ARBA" id="ARBA00004477"/>
    </source>
</evidence>
<accession>A0ABR1C5J7</accession>
<feature type="transmembrane region" description="Helical" evidence="10">
    <location>
        <begin position="517"/>
        <end position="544"/>
    </location>
</feature>
<keyword evidence="9 10" id="KW-0472">Membrane</keyword>
<dbReference type="Pfam" id="PF03155">
    <property type="entry name" value="Alg6_Alg8"/>
    <property type="match status" value="1"/>
</dbReference>
<sequence>MYASIAATQNASGICHNLIGLVGQLLARCRLNMQEYTRFSAWQVISMVTSALLALKILLIPSYTSTDFEVHRNWMAITHNFPLSKWYYEATSKWTLDYPPFFAYFEKFLATIAYYCGLNDILTVQKSPVYNDRVLHFQRLSVIATDVLYILSCALFCFCDSSRWKVLPKKIEDRSRIATFVILSCNAGLLMIDNIHFQYNSMLTALLILSIHFADTKNYLLSALFYCTLLNFKHIYLYYAPAYVVFFLRGYFFNTVSDLFRFSRTLTSGLKLAIVMAVPFTLAFMPFVIVGGLTGLLQILSRLFPVSRGLTHAYWAPNFWAMYNVIDLILYRVLSLWKPTLFTPPTYSSGLVQVYDHSVLVTITPIISLMFVIASLAPLFATLFKSKVPDICTLLSLCAFSFFFYGYHVHEKALLLIAIPLVVLAFTDPKFIQLAVFFSIITCTSLFPLLFTLFEIPIKYCLASTYTLLLLQMTRYVFHINFTSILPTQVLVYVTGLLLLELNALFIHKALFGEKLAFLPLMIISVYSAVGVLICYVWLISLVFDDDIMIIFAKKRCELVEGFIKAGHYPVQTVDSVEEIELVGGIDISTSKANQNFAVVALSVFEYPSMKQVAIFDDVVVITEPYITDYLAIREATPIAKFVNNIVEEYPHLRPDVIICDGNGQFHSRGCGLACHIGALTGIPTIGVAKNFNLSLLKSLDANESVMKAAEELITSVLSQNSDGFAPFDVVLPVVMNITRMGGSKVPVYVSAGYGIDLDLATNVVLSTARTRICEPIRAADLHSREKVREYFD</sequence>
<feature type="transmembrane region" description="Helical" evidence="10">
    <location>
        <begin position="39"/>
        <end position="60"/>
    </location>
</feature>
<feature type="transmembrane region" description="Helical" evidence="10">
    <location>
        <begin position="412"/>
        <end position="427"/>
    </location>
</feature>
<reference evidence="11 12" key="1">
    <citation type="submission" date="2023-08" db="EMBL/GenBank/DDBJ databases">
        <title>A Necator americanus chromosomal reference genome.</title>
        <authorList>
            <person name="Ilik V."/>
            <person name="Petrzelkova K.J."/>
            <person name="Pardy F."/>
            <person name="Fuh T."/>
            <person name="Niatou-Singa F.S."/>
            <person name="Gouil Q."/>
            <person name="Baker L."/>
            <person name="Ritchie M.E."/>
            <person name="Jex A.R."/>
            <person name="Gazzola D."/>
            <person name="Li H."/>
            <person name="Toshio Fujiwara R."/>
            <person name="Zhan B."/>
            <person name="Aroian R.V."/>
            <person name="Pafco B."/>
            <person name="Schwarz E.M."/>
        </authorList>
    </citation>
    <scope>NUCLEOTIDE SEQUENCE [LARGE SCALE GENOMIC DNA]</scope>
    <source>
        <strain evidence="11 12">Aroian</strain>
        <tissue evidence="11">Whole animal</tissue>
    </source>
</reference>
<comment type="subcellular location">
    <subcellularLocation>
        <location evidence="1 10">Endoplasmic reticulum membrane</location>
        <topology evidence="1 10">Multi-pass membrane protein</topology>
    </subcellularLocation>
</comment>
<proteinExistence type="inferred from homology"/>
<dbReference type="Gene3D" id="3.30.2170.10">
    <property type="entry name" value="archaeoglobus fulgidus dsm 4304 superfamily"/>
    <property type="match status" value="1"/>
</dbReference>
<evidence type="ECO:0000256" key="6">
    <source>
        <dbReference type="ARBA" id="ARBA00022692"/>
    </source>
</evidence>
<feature type="transmembrane region" description="Helical" evidence="10">
    <location>
        <begin position="180"/>
        <end position="199"/>
    </location>
</feature>
<evidence type="ECO:0000256" key="4">
    <source>
        <dbReference type="ARBA" id="ARBA00022676"/>
    </source>
</evidence>
<evidence type="ECO:0000313" key="12">
    <source>
        <dbReference type="Proteomes" id="UP001303046"/>
    </source>
</evidence>
<keyword evidence="8 10" id="KW-1133">Transmembrane helix</keyword>
<dbReference type="Pfam" id="PF04493">
    <property type="entry name" value="Endonuclease_5"/>
    <property type="match status" value="1"/>
</dbReference>
<keyword evidence="4 10" id="KW-0328">Glycosyltransferase</keyword>
<comment type="similarity">
    <text evidence="3 10">Belongs to the ALG6/ALG8 glucosyltransferase family.</text>
</comment>
<feature type="transmembrane region" description="Helical" evidence="10">
    <location>
        <begin position="273"/>
        <end position="297"/>
    </location>
</feature>
<dbReference type="EC" id="2.4.1.-" evidence="10"/>
<comment type="caution">
    <text evidence="11">The sequence shown here is derived from an EMBL/GenBank/DDBJ whole genome shotgun (WGS) entry which is preliminary data.</text>
</comment>
<feature type="transmembrane region" description="Helical" evidence="10">
    <location>
        <begin position="236"/>
        <end position="253"/>
    </location>
</feature>
<dbReference type="Proteomes" id="UP001303046">
    <property type="component" value="Unassembled WGS sequence"/>
</dbReference>
<evidence type="ECO:0000256" key="8">
    <source>
        <dbReference type="ARBA" id="ARBA00022989"/>
    </source>
</evidence>
<evidence type="ECO:0000256" key="2">
    <source>
        <dbReference type="ARBA" id="ARBA00004922"/>
    </source>
</evidence>
<keyword evidence="7 10" id="KW-0256">Endoplasmic reticulum</keyword>
<dbReference type="CDD" id="cd06559">
    <property type="entry name" value="Endonuclease_V"/>
    <property type="match status" value="1"/>
</dbReference>
<protein>
    <recommendedName>
        <fullName evidence="10">Alpha-1,3-glucosyltransferase</fullName>
        <ecNumber evidence="10">2.4.1.-</ecNumber>
    </recommendedName>
</protein>
<evidence type="ECO:0000256" key="3">
    <source>
        <dbReference type="ARBA" id="ARBA00008715"/>
    </source>
</evidence>
<dbReference type="InterPro" id="IPR004856">
    <property type="entry name" value="Glyco_trans_ALG6/ALG8"/>
</dbReference>
<keyword evidence="12" id="KW-1185">Reference proteome</keyword>
<dbReference type="InterPro" id="IPR007581">
    <property type="entry name" value="Endonuclease-V"/>
</dbReference>
<dbReference type="PANTHER" id="PTHR12413:SF2">
    <property type="entry name" value="DOLICHYL PYROPHOSPHATE GLC1MAN9GLCNAC2 ALPHA-1,3-GLUCOSYLTRANSFERASE-RELATED"/>
    <property type="match status" value="1"/>
</dbReference>
<comment type="pathway">
    <text evidence="2 10">Protein modification; protein glycosylation.</text>
</comment>
<evidence type="ECO:0000256" key="5">
    <source>
        <dbReference type="ARBA" id="ARBA00022679"/>
    </source>
</evidence>
<evidence type="ECO:0000256" key="7">
    <source>
        <dbReference type="ARBA" id="ARBA00022824"/>
    </source>
</evidence>
<dbReference type="PANTHER" id="PTHR12413">
    <property type="entry name" value="DOLICHYL GLYCOSYLTRANSFERASE"/>
    <property type="match status" value="1"/>
</dbReference>
<evidence type="ECO:0000313" key="11">
    <source>
        <dbReference type="EMBL" id="KAK6733079.1"/>
    </source>
</evidence>
<feature type="transmembrane region" description="Helical" evidence="10">
    <location>
        <begin position="140"/>
        <end position="159"/>
    </location>
</feature>
<keyword evidence="5 10" id="KW-0808">Transferase</keyword>
<dbReference type="EMBL" id="JAVFWL010000002">
    <property type="protein sequence ID" value="KAK6733079.1"/>
    <property type="molecule type" value="Genomic_DNA"/>
</dbReference>
<organism evidence="11 12">
    <name type="scientific">Necator americanus</name>
    <name type="common">Human hookworm</name>
    <dbReference type="NCBI Taxonomy" id="51031"/>
    <lineage>
        <taxon>Eukaryota</taxon>
        <taxon>Metazoa</taxon>
        <taxon>Ecdysozoa</taxon>
        <taxon>Nematoda</taxon>
        <taxon>Chromadorea</taxon>
        <taxon>Rhabditida</taxon>
        <taxon>Rhabditina</taxon>
        <taxon>Rhabditomorpha</taxon>
        <taxon>Strongyloidea</taxon>
        <taxon>Ancylostomatidae</taxon>
        <taxon>Bunostominae</taxon>
        <taxon>Necator</taxon>
    </lineage>
</organism>